<dbReference type="InterPro" id="IPR006626">
    <property type="entry name" value="PbH1"/>
</dbReference>
<accession>A0ABV4BNQ8</accession>
<dbReference type="InterPro" id="IPR012334">
    <property type="entry name" value="Pectin_lyas_fold"/>
</dbReference>
<protein>
    <submittedName>
        <fullName evidence="1">DUF6519 domain-containing protein</fullName>
    </submittedName>
</protein>
<keyword evidence="2" id="KW-1185">Reference proteome</keyword>
<evidence type="ECO:0000313" key="2">
    <source>
        <dbReference type="Proteomes" id="UP001564408"/>
    </source>
</evidence>
<dbReference type="Proteomes" id="UP001564408">
    <property type="component" value="Unassembled WGS sequence"/>
</dbReference>
<dbReference type="InterPro" id="IPR045392">
    <property type="entry name" value="DUF6519"/>
</dbReference>
<evidence type="ECO:0000313" key="1">
    <source>
        <dbReference type="EMBL" id="MEY6434110.1"/>
    </source>
</evidence>
<proteinExistence type="predicted"/>
<dbReference type="EMBL" id="JBDKXB010000042">
    <property type="protein sequence ID" value="MEY6434110.1"/>
    <property type="molecule type" value="Genomic_DNA"/>
</dbReference>
<reference evidence="1 2" key="1">
    <citation type="submission" date="2024-05" db="EMBL/GenBank/DDBJ databases">
        <title>Genome Sequence and Characterization of the New Strain Purple Sulfur Bacterium of Genus Thioalkalicoccus.</title>
        <authorList>
            <person name="Bryantseva I.A."/>
            <person name="Kyndt J.A."/>
            <person name="Imhoff J.F."/>
        </authorList>
    </citation>
    <scope>NUCLEOTIDE SEQUENCE [LARGE SCALE GENOMIC DNA]</scope>
    <source>
        <strain evidence="1 2">Um2</strain>
    </source>
</reference>
<dbReference type="RefSeq" id="WP_369668493.1">
    <property type="nucleotide sequence ID" value="NZ_JBDKXB010000042.1"/>
</dbReference>
<organism evidence="1 2">
    <name type="scientific">Thioalkalicoccus limnaeus</name>
    <dbReference type="NCBI Taxonomy" id="120681"/>
    <lineage>
        <taxon>Bacteria</taxon>
        <taxon>Pseudomonadati</taxon>
        <taxon>Pseudomonadota</taxon>
        <taxon>Gammaproteobacteria</taxon>
        <taxon>Chromatiales</taxon>
        <taxon>Chromatiaceae</taxon>
        <taxon>Thioalkalicoccus</taxon>
    </lineage>
</organism>
<dbReference type="SMART" id="SM00710">
    <property type="entry name" value="PbH1"/>
    <property type="match status" value="7"/>
</dbReference>
<dbReference type="Pfam" id="PF20129">
    <property type="entry name" value="DUF6519"/>
    <property type="match status" value="1"/>
</dbReference>
<dbReference type="Gene3D" id="2.160.20.10">
    <property type="entry name" value="Single-stranded right-handed beta-helix, Pectin lyase-like"/>
    <property type="match status" value="2"/>
</dbReference>
<comment type="caution">
    <text evidence="1">The sequence shown here is derived from an EMBL/GenBank/DDBJ whole genome shotgun (WGS) entry which is preliminary data.</text>
</comment>
<name>A0ABV4BNQ8_9GAMM</name>
<dbReference type="SUPFAM" id="SSF51126">
    <property type="entry name" value="Pectin lyase-like"/>
    <property type="match status" value="1"/>
</dbReference>
<dbReference type="InterPro" id="IPR011050">
    <property type="entry name" value="Pectin_lyase_fold/virulence"/>
</dbReference>
<sequence>MTADISRYALRPAQGFTGVVRQQGRLPLDSDENEAGDLHALALRQAVAETICAAGSPDDGFRISDAAVALGALDFDIAAGSFYLQGVRVASPGLAYQEQPDWLTFRLDEPGPTIPGAGTSRRDLVWLEAWEQVVTAIEDAELYERALGGADTTARLRVIARVRVHEGVSDDCALAIDDLIATHFAGGSLAADRAEVLSDCRLTLDFVDLDTTDDLCQPEAQAGFLGARNETFRVQITMPGRFVWGRDNAAPLYRVQVASHPTDATRRRLVFLTPPRDGFGWPLAGMTVEVLRWGALLDNGEKVAEPTGLLLRVETGYDPAEGSITVTAEVPQAWDDWFATAAGLDTQSERDEDDVRRYFFLRLWTGGGVGSDPDRPFTAGTAVELGTTGLTLSFSDTGLPGDYWIVSARPNTPTLVTPWALLDGAPPVGPKRLIAPLALIPWSGSAPGTPIDCRHRFRPLCQVGGCCVVTVGDGRNSFGDVTSIQAALDRLPPAGGEVCLHPGTYSEHVTLDGVENLTITGCGRFTRWEGEPGNRNPLLEVRGVSGLRVRRLTMAAPQSEAILARGPEAGAKQTSRLVVEDVGFRVRERGAILADDVAGMRVRRCTLDLEPLDVTLSDDPEVGRQAAIYLSGSDLLVEGCRITGDAAIARQRLAVGGLHIGGPSERVIVRDNVIRGGNGPGITLGSVRLRKVEAEASEEGFLLSRIMVYVNEDGCITMTGTAPEPEDAEDDLVAESAGVLQDVRIIGNDILDTGGSGITSYVFAGLGADELGDAIVVEQLEIENNRITGCIRNEIGTVAPILRQVEGWGGIALSVCADGVIRDNLIACNGETATDPVSGIFVAVAEDLRIERNRIERNGGWASDEGAPLAPGRRDGITIGVAIGGVSTYGASADPERPSDRPALLVAGNTIDSPAGRALRAIALGPVMVQGNRLTGAGRSALFANVFASLAAFGAKAPLNREEVLRPRAEIDLGDYARLELLADLLGGDVVSLSNLGLIEELADLARLFTGLTPKDPEPWRGGETLVSNNQISLRRHSEQFGITVSAVMLLGGDDVAFVDNQAEIENDVVFALTNVLAVGATLRVTGNRLQKRLLGGILSAVTFGLLNQTALNQTTHCIFAVGFWAGRVVTGNRAVVSLLFPQLCQAIEGWADRISERLQTGYGKSGDNASFAED</sequence>
<gene>
    <name evidence="1" type="ORF">ABC977_17030</name>
</gene>